<organism evidence="2 3">
    <name type="scientific">Brevibacillus brevis</name>
    <name type="common">Bacillus brevis</name>
    <dbReference type="NCBI Taxonomy" id="1393"/>
    <lineage>
        <taxon>Bacteria</taxon>
        <taxon>Bacillati</taxon>
        <taxon>Bacillota</taxon>
        <taxon>Bacilli</taxon>
        <taxon>Bacillales</taxon>
        <taxon>Paenibacillaceae</taxon>
        <taxon>Brevibacillus</taxon>
    </lineage>
</organism>
<evidence type="ECO:0000313" key="2">
    <source>
        <dbReference type="EMBL" id="AWX57711.1"/>
    </source>
</evidence>
<dbReference type="Proteomes" id="UP000036061">
    <property type="component" value="Chromosome"/>
</dbReference>
<dbReference type="AlphaFoldDB" id="A0A2Z4MMX9"/>
<protein>
    <submittedName>
        <fullName evidence="2">Uncharacterized protein</fullName>
    </submittedName>
</protein>
<proteinExistence type="predicted"/>
<name>A0A2Z4MMX9_BREBE</name>
<evidence type="ECO:0000313" key="3">
    <source>
        <dbReference type="Proteomes" id="UP000036061"/>
    </source>
</evidence>
<sequence>MAKREQVVEETLGLIAQAQTEYQAIVEEVRGYCQKARALRQQADELRRSGSTDPQVATEISKLLEQADYYNHLADQKDGHSRLEILRRIDSLEREASGLRKTVQHNENVLARQQIELKETEREAVLMIQRAKEQIQETEQLLESQRAKLTELEGSRIE</sequence>
<dbReference type="RefSeq" id="WP_048034239.1">
    <property type="nucleotide sequence ID" value="NZ_CP030117.1"/>
</dbReference>
<gene>
    <name evidence="2" type="ORF">AB432_022910</name>
</gene>
<accession>A0A2Z4MMX9</accession>
<reference evidence="2 3" key="1">
    <citation type="journal article" date="2015" name="Genome Announc.">
        <title>Draft Genome Sequence of Brevibacillus brevis DZQ7, a Plant Growth-Promoting Rhizobacterium with Broad-Spectrum Antimicrobial Activity.</title>
        <authorList>
            <person name="Hou Q."/>
            <person name="Wang C."/>
            <person name="Hou X."/>
            <person name="Xia Z."/>
            <person name="Ye J."/>
            <person name="Liu K."/>
            <person name="Liu H."/>
            <person name="Wang J."/>
            <person name="Guo H."/>
            <person name="Yu X."/>
            <person name="Yang Y."/>
            <person name="Du B."/>
            <person name="Ding Y."/>
        </authorList>
    </citation>
    <scope>NUCLEOTIDE SEQUENCE [LARGE SCALE GENOMIC DNA]</scope>
    <source>
        <strain evidence="2 3">DZQ7</strain>
    </source>
</reference>
<dbReference type="EMBL" id="CP030117">
    <property type="protein sequence ID" value="AWX57711.1"/>
    <property type="molecule type" value="Genomic_DNA"/>
</dbReference>
<evidence type="ECO:0000256" key="1">
    <source>
        <dbReference type="SAM" id="Coils"/>
    </source>
</evidence>
<feature type="coiled-coil region" evidence="1">
    <location>
        <begin position="82"/>
        <end position="155"/>
    </location>
</feature>
<keyword evidence="1" id="KW-0175">Coiled coil</keyword>